<keyword evidence="12" id="KW-0119">Carbohydrate metabolism</keyword>
<dbReference type="InterPro" id="IPR006046">
    <property type="entry name" value="Alpha_amylase"/>
</dbReference>
<dbReference type="InterPro" id="IPR013780">
    <property type="entry name" value="Glyco_hydro_b"/>
</dbReference>
<dbReference type="Gene3D" id="2.60.40.1180">
    <property type="entry name" value="Golgi alpha-mannosidase II"/>
    <property type="match status" value="2"/>
</dbReference>
<evidence type="ECO:0000259" key="17">
    <source>
        <dbReference type="SMART" id="SM00642"/>
    </source>
</evidence>
<feature type="chain" id="PRO_5012601350" description="alpha-amylase" evidence="15">
    <location>
        <begin position="20"/>
        <end position="1119"/>
    </location>
</feature>
<keyword evidence="15" id="KW-0732">Signal</keyword>
<dbReference type="EC" id="3.2.1.1" evidence="6"/>
<dbReference type="OMA" id="HRNATLY"/>
<dbReference type="SMART" id="SM00632">
    <property type="entry name" value="Aamy_C"/>
    <property type="match status" value="2"/>
</dbReference>
<evidence type="ECO:0000313" key="18">
    <source>
        <dbReference type="EMBL" id="OXA38050.1"/>
    </source>
</evidence>
<comment type="caution">
    <text evidence="18">The sequence shown here is derived from an EMBL/GenBank/DDBJ whole genome shotgun (WGS) entry which is preliminary data.</text>
</comment>
<comment type="similarity">
    <text evidence="4 14">Belongs to the glycosyl hydrolase 13 family.</text>
</comment>
<keyword evidence="11" id="KW-0868">Chloride</keyword>
<evidence type="ECO:0000256" key="2">
    <source>
        <dbReference type="ARBA" id="ARBA00001913"/>
    </source>
</evidence>
<evidence type="ECO:0000256" key="8">
    <source>
        <dbReference type="ARBA" id="ARBA00022801"/>
    </source>
</evidence>
<dbReference type="InterPro" id="IPR006047">
    <property type="entry name" value="GH13_cat_dom"/>
</dbReference>
<dbReference type="AlphaFoldDB" id="A0A226CZ23"/>
<name>A0A226CZ23_FOLCA</name>
<accession>A0A226CZ23</accession>
<comment type="cofactor">
    <cofactor evidence="2">
        <name>Ca(2+)</name>
        <dbReference type="ChEBI" id="CHEBI:29108"/>
    </cofactor>
</comment>
<evidence type="ECO:0000256" key="11">
    <source>
        <dbReference type="ARBA" id="ARBA00023214"/>
    </source>
</evidence>
<dbReference type="Pfam" id="PF00128">
    <property type="entry name" value="Alpha-amylase"/>
    <property type="match status" value="1"/>
</dbReference>
<dbReference type="CDD" id="cd11317">
    <property type="entry name" value="AmyAc_bac_euk_AmyA"/>
    <property type="match status" value="2"/>
</dbReference>
<evidence type="ECO:0000313" key="19">
    <source>
        <dbReference type="Proteomes" id="UP000198287"/>
    </source>
</evidence>
<evidence type="ECO:0000256" key="13">
    <source>
        <dbReference type="ARBA" id="ARBA00023295"/>
    </source>
</evidence>
<dbReference type="FunFam" id="3.20.20.80:FF:000056">
    <property type="entry name" value="Pancreatic alpha-amylase"/>
    <property type="match status" value="2"/>
</dbReference>
<dbReference type="STRING" id="158441.A0A226CZ23"/>
<gene>
    <name evidence="18" type="ORF">Fcan01_27157</name>
</gene>
<evidence type="ECO:0000256" key="7">
    <source>
        <dbReference type="ARBA" id="ARBA00022723"/>
    </source>
</evidence>
<keyword evidence="19" id="KW-1185">Reference proteome</keyword>
<dbReference type="GO" id="GO:0004556">
    <property type="term" value="F:alpha-amylase activity"/>
    <property type="evidence" value="ECO:0007669"/>
    <property type="project" value="UniProtKB-EC"/>
</dbReference>
<dbReference type="Gene3D" id="3.20.20.80">
    <property type="entry name" value="Glycosidases"/>
    <property type="match status" value="2"/>
</dbReference>
<reference evidence="18 19" key="1">
    <citation type="submission" date="2015-12" db="EMBL/GenBank/DDBJ databases">
        <title>The genome of Folsomia candida.</title>
        <authorList>
            <person name="Faddeeva A."/>
            <person name="Derks M.F."/>
            <person name="Anvar Y."/>
            <person name="Smit S."/>
            <person name="Van Straalen N."/>
            <person name="Roelofs D."/>
        </authorList>
    </citation>
    <scope>NUCLEOTIDE SEQUENCE [LARGE SCALE GENOMIC DNA]</scope>
    <source>
        <strain evidence="18 19">VU population</strain>
        <tissue evidence="18">Whole body</tissue>
    </source>
</reference>
<evidence type="ECO:0000256" key="12">
    <source>
        <dbReference type="ARBA" id="ARBA00023277"/>
    </source>
</evidence>
<evidence type="ECO:0000256" key="9">
    <source>
        <dbReference type="ARBA" id="ARBA00022837"/>
    </source>
</evidence>
<organism evidence="18 19">
    <name type="scientific">Folsomia candida</name>
    <name type="common">Springtail</name>
    <dbReference type="NCBI Taxonomy" id="158441"/>
    <lineage>
        <taxon>Eukaryota</taxon>
        <taxon>Metazoa</taxon>
        <taxon>Ecdysozoa</taxon>
        <taxon>Arthropoda</taxon>
        <taxon>Hexapoda</taxon>
        <taxon>Collembola</taxon>
        <taxon>Entomobryomorpha</taxon>
        <taxon>Isotomoidea</taxon>
        <taxon>Isotomidae</taxon>
        <taxon>Proisotominae</taxon>
        <taxon>Folsomia</taxon>
    </lineage>
</organism>
<protein>
    <recommendedName>
        <fullName evidence="6">alpha-amylase</fullName>
        <ecNumber evidence="6">3.2.1.1</ecNumber>
    </recommendedName>
</protein>
<keyword evidence="9" id="KW-0106">Calcium</keyword>
<dbReference type="SMART" id="SM00642">
    <property type="entry name" value="Aamy"/>
    <property type="match status" value="2"/>
</dbReference>
<keyword evidence="10" id="KW-1015">Disulfide bond</keyword>
<feature type="domain" description="Alpha-amylase C-terminal" evidence="16">
    <location>
        <begin position="419"/>
        <end position="507"/>
    </location>
</feature>
<feature type="domain" description="Glycosyl hydrolase family 13 catalytic" evidence="17">
    <location>
        <begin position="30"/>
        <end position="410"/>
    </location>
</feature>
<evidence type="ECO:0000256" key="3">
    <source>
        <dbReference type="ARBA" id="ARBA00001923"/>
    </source>
</evidence>
<dbReference type="SUPFAM" id="SSF51011">
    <property type="entry name" value="Glycosyl hydrolase domain"/>
    <property type="match status" value="2"/>
</dbReference>
<feature type="domain" description="Alpha-amylase C-terminal" evidence="16">
    <location>
        <begin position="950"/>
        <end position="1039"/>
    </location>
</feature>
<dbReference type="InterPro" id="IPR006048">
    <property type="entry name" value="A-amylase/branching_C"/>
</dbReference>
<comment type="subunit">
    <text evidence="5">Monomer.</text>
</comment>
<comment type="catalytic activity">
    <reaction evidence="1">
        <text>Endohydrolysis of (1-&gt;4)-alpha-D-glucosidic linkages in polysaccharides containing three or more (1-&gt;4)-alpha-linked D-glucose units.</text>
        <dbReference type="EC" id="3.2.1.1"/>
    </reaction>
</comment>
<evidence type="ECO:0000256" key="15">
    <source>
        <dbReference type="SAM" id="SignalP"/>
    </source>
</evidence>
<evidence type="ECO:0000256" key="5">
    <source>
        <dbReference type="ARBA" id="ARBA00011245"/>
    </source>
</evidence>
<evidence type="ECO:0000256" key="4">
    <source>
        <dbReference type="ARBA" id="ARBA00008061"/>
    </source>
</evidence>
<dbReference type="InterPro" id="IPR017853">
    <property type="entry name" value="GH"/>
</dbReference>
<dbReference type="PRINTS" id="PR00110">
    <property type="entry name" value="ALPHAAMYLASE"/>
</dbReference>
<dbReference type="GO" id="GO:0046872">
    <property type="term" value="F:metal ion binding"/>
    <property type="evidence" value="ECO:0007669"/>
    <property type="project" value="UniProtKB-KW"/>
</dbReference>
<dbReference type="GO" id="GO:0005975">
    <property type="term" value="P:carbohydrate metabolic process"/>
    <property type="evidence" value="ECO:0007669"/>
    <property type="project" value="InterPro"/>
</dbReference>
<feature type="domain" description="Glycosyl hydrolase family 13 catalytic" evidence="17">
    <location>
        <begin position="555"/>
        <end position="941"/>
    </location>
</feature>
<dbReference type="EMBL" id="LNIX01000049">
    <property type="protein sequence ID" value="OXA38050.1"/>
    <property type="molecule type" value="Genomic_DNA"/>
</dbReference>
<keyword evidence="7" id="KW-0479">Metal-binding</keyword>
<dbReference type="SUPFAM" id="SSF51445">
    <property type="entry name" value="(Trans)glycosidases"/>
    <property type="match status" value="2"/>
</dbReference>
<dbReference type="Pfam" id="PF02806">
    <property type="entry name" value="Alpha-amylase_C"/>
    <property type="match status" value="2"/>
</dbReference>
<dbReference type="InterPro" id="IPR031319">
    <property type="entry name" value="A-amylase_C"/>
</dbReference>
<comment type="cofactor">
    <cofactor evidence="3">
        <name>chloride</name>
        <dbReference type="ChEBI" id="CHEBI:17996"/>
    </cofactor>
</comment>
<evidence type="ECO:0000259" key="16">
    <source>
        <dbReference type="SMART" id="SM00632"/>
    </source>
</evidence>
<proteinExistence type="inferred from homology"/>
<evidence type="ECO:0000256" key="14">
    <source>
        <dbReference type="RuleBase" id="RU003615"/>
    </source>
</evidence>
<dbReference type="OrthoDB" id="550577at2759"/>
<keyword evidence="8" id="KW-0378">Hydrolase</keyword>
<keyword evidence="13" id="KW-0326">Glycosidase</keyword>
<dbReference type="PANTHER" id="PTHR43447">
    <property type="entry name" value="ALPHA-AMYLASE"/>
    <property type="match status" value="1"/>
</dbReference>
<feature type="signal peptide" evidence="15">
    <location>
        <begin position="1"/>
        <end position="19"/>
    </location>
</feature>
<evidence type="ECO:0000256" key="6">
    <source>
        <dbReference type="ARBA" id="ARBA00012595"/>
    </source>
</evidence>
<dbReference type="Proteomes" id="UP000198287">
    <property type="component" value="Unassembled WGS sequence"/>
</dbReference>
<sequence>MFSTTLSILAIAWLAVVRGQWEPNFAPGRTTVVHLFEWKWNNIADECERFLGPMGYGGVQVSPPNENAVISEPYRPWWERYQPVSYKLETRSGTEAEFASMVRRCNTAGVRIYVDAVVNHMTGGGSSGTGTGGSSYNGGTKDYPGVPFGPNDFNSYPNECPNPSGSIGDYNNPIEVRNCELVGLRDLKLGTDYVRGMLVAYLNKLIGYGVAGFRVDASKHMWPGDMEAVLSQLSNLSTDHGFPPNSRAFLFQEVIDLGGEPIKGDEYFGMGRVTEFKYGKFLGETFRGFGQLKNLVNWGEGWGMYPNNNALVFVDNHDNQRGHGAGGENILTYRVARLYKMAVAFMLAHPYGVTRVMSSYDWTPYENDWTGPPNTNGNIDDVPINDDLSCGGDWVCEHRWRQIYNMVKFRNVVSGTTLNNWVDNGNNQIAFCRGDKGFIAINNDSSPLILSLQTCLPAGQYCDVISGNVEGGQCTGKTITVGNDGMASISINNSDEDPMVAIHAEPASAPVLLKEQIKWEMLLNNLILAVVVFGGGGVAEVVEGQWDPNYVGGRQTMVHLFEWKWNDIADECERFLAPIGYAGVQVSPPNENAVITSPNRPWWERYQPVSYKLETRSGTEAEFASMVSRCNKVGVRIYVDAVINHCTGSGNSGVGTGGSPFRGDSYYYPGVGYNSSHFNKYPEDCPNPSGSIVNYVDSYEVRDCALSGLRDLKQDNAFVRDKLVEFLNRLIDYGVAGFRFDASKHMWPQDLNVIVKLLKNLSTAHGFDENSRPFIFQEVIDLGNEPIKGSEYFDNGCVTEFKYGKYLGEALRGFNQLRWLVNWGPGWGMYPSENALVFVDNHDNQRGHGAGGRNILTFRDAKLYKMAQAFTLAHPYGFARVMSSYFWEQNFVLGSDKNDWVGPPSTNGSINTVTVNSDMTCSGGWICEHRWRQIYNMARFRNVVAGTGLNNWWDNGNNAIAFSRGDKGFIVISNEAFFSVYAEIMTGMAPGQYCDVISGNKENGKCTGKVITVDSAGKVRVAISNYDSDPVIAIHALSKFDHLPTPPLIGADIAAPSDELQLSLLPDTPHSHPSDLADNFSPTSHISLYFADFCMKFIMRCHLAVQPTTPNRPAVHCIT</sequence>
<evidence type="ECO:0000256" key="10">
    <source>
        <dbReference type="ARBA" id="ARBA00023157"/>
    </source>
</evidence>
<evidence type="ECO:0000256" key="1">
    <source>
        <dbReference type="ARBA" id="ARBA00000548"/>
    </source>
</evidence>